<dbReference type="SUPFAM" id="SSF56752">
    <property type="entry name" value="D-aminoacid aminotransferase-like PLP-dependent enzymes"/>
    <property type="match status" value="1"/>
</dbReference>
<dbReference type="InterPro" id="IPR050571">
    <property type="entry name" value="Class-IV_PLP-Dep_Aminotrnsfr"/>
</dbReference>
<dbReference type="GO" id="GO:0046394">
    <property type="term" value="P:carboxylic acid biosynthetic process"/>
    <property type="evidence" value="ECO:0007669"/>
    <property type="project" value="UniProtKB-ARBA"/>
</dbReference>
<dbReference type="InterPro" id="IPR036038">
    <property type="entry name" value="Aminotransferase-like"/>
</dbReference>
<keyword evidence="6" id="KW-0032">Aminotransferase</keyword>
<sequence>MVVDPLVYVQGDLVPLNTATISVLDHGFLYGDGVFEGISIDAGRIFKLDEHVDRLFRSAAHMRIVPPLSPVEVRAQIVRVVAVNHLHDGYVRPIVTRGTGPMGLGATRGIREGNLVIVPQVRSRLTDEERLDKGLRATVVGVRRTPPECVDPQVKSTSYANQILAKLAQWDAGADVAIMMGTDGLVAECAGENLFIVAQGVLRTPPRHRVLEGITRNTILELYAGDAREDQISLHDMYAADEVFITATLVEVAAITSIDGRTIGSGTAGPITRQLLVRLRTAIAEEGYQVRYETHDSDLASVASR</sequence>
<dbReference type="PANTHER" id="PTHR42743">
    <property type="entry name" value="AMINO-ACID AMINOTRANSFERASE"/>
    <property type="match status" value="1"/>
</dbReference>
<proteinExistence type="inferred from homology"/>
<evidence type="ECO:0000313" key="6">
    <source>
        <dbReference type="EMBL" id="MBJ7593794.1"/>
    </source>
</evidence>
<dbReference type="InterPro" id="IPR001544">
    <property type="entry name" value="Aminotrans_IV"/>
</dbReference>
<keyword evidence="3 5" id="KW-0663">Pyridoxal phosphate</keyword>
<keyword evidence="6" id="KW-0808">Transferase</keyword>
<evidence type="ECO:0000313" key="7">
    <source>
        <dbReference type="Proteomes" id="UP000606991"/>
    </source>
</evidence>
<evidence type="ECO:0000256" key="5">
    <source>
        <dbReference type="RuleBase" id="RU004516"/>
    </source>
</evidence>
<dbReference type="InterPro" id="IPR043132">
    <property type="entry name" value="BCAT-like_C"/>
</dbReference>
<dbReference type="Proteomes" id="UP000606991">
    <property type="component" value="Unassembled WGS sequence"/>
</dbReference>
<dbReference type="InterPro" id="IPR018300">
    <property type="entry name" value="Aminotrans_IV_CS"/>
</dbReference>
<comment type="cofactor">
    <cofactor evidence="1 5">
        <name>pyridoxal 5'-phosphate</name>
        <dbReference type="ChEBI" id="CHEBI:597326"/>
    </cofactor>
</comment>
<name>A0A934N508_9BACT</name>
<comment type="similarity">
    <text evidence="2 4">Belongs to the class-IV pyridoxal-phosphate-dependent aminotransferase family.</text>
</comment>
<dbReference type="Gene3D" id="3.20.10.10">
    <property type="entry name" value="D-amino Acid Aminotransferase, subunit A, domain 2"/>
    <property type="match status" value="1"/>
</dbReference>
<gene>
    <name evidence="6" type="ORF">JF886_02860</name>
</gene>
<dbReference type="RefSeq" id="WP_337309403.1">
    <property type="nucleotide sequence ID" value="NZ_JAEKNS010000037.1"/>
</dbReference>
<comment type="caution">
    <text evidence="6">The sequence shown here is derived from an EMBL/GenBank/DDBJ whole genome shotgun (WGS) entry which is preliminary data.</text>
</comment>
<dbReference type="EMBL" id="JAEKNS010000037">
    <property type="protein sequence ID" value="MBJ7593794.1"/>
    <property type="molecule type" value="Genomic_DNA"/>
</dbReference>
<dbReference type="InterPro" id="IPR043131">
    <property type="entry name" value="BCAT-like_N"/>
</dbReference>
<organism evidence="6 7">
    <name type="scientific">Candidatus Aeolococcus gillhamiae</name>
    <dbReference type="NCBI Taxonomy" id="3127015"/>
    <lineage>
        <taxon>Bacteria</taxon>
        <taxon>Bacillati</taxon>
        <taxon>Candidatus Dormiibacterota</taxon>
        <taxon>Candidatus Dormibacteria</taxon>
        <taxon>Candidatus Aeolococcales</taxon>
        <taxon>Candidatus Aeolococcaceae</taxon>
        <taxon>Candidatus Aeolococcus</taxon>
    </lineage>
</organism>
<dbReference type="PANTHER" id="PTHR42743:SF11">
    <property type="entry name" value="AMINODEOXYCHORISMATE LYASE"/>
    <property type="match status" value="1"/>
</dbReference>
<dbReference type="GO" id="GO:0008483">
    <property type="term" value="F:transaminase activity"/>
    <property type="evidence" value="ECO:0007669"/>
    <property type="project" value="UniProtKB-KW"/>
</dbReference>
<dbReference type="Gene3D" id="3.30.470.10">
    <property type="match status" value="1"/>
</dbReference>
<accession>A0A934N508</accession>
<dbReference type="AlphaFoldDB" id="A0A934N508"/>
<protein>
    <submittedName>
        <fullName evidence="6">Aminotransferase class IV</fullName>
    </submittedName>
</protein>
<evidence type="ECO:0000256" key="1">
    <source>
        <dbReference type="ARBA" id="ARBA00001933"/>
    </source>
</evidence>
<evidence type="ECO:0000256" key="3">
    <source>
        <dbReference type="ARBA" id="ARBA00022898"/>
    </source>
</evidence>
<reference evidence="6 7" key="1">
    <citation type="submission" date="2020-10" db="EMBL/GenBank/DDBJ databases">
        <title>Ca. Dormibacterota MAGs.</title>
        <authorList>
            <person name="Montgomery K."/>
        </authorList>
    </citation>
    <scope>NUCLEOTIDE SEQUENCE [LARGE SCALE GENOMIC DNA]</scope>
    <source>
        <strain evidence="6">SC8812_S17_18</strain>
    </source>
</reference>
<dbReference type="FunFam" id="3.20.10.10:FF:000002">
    <property type="entry name" value="D-alanine aminotransferase"/>
    <property type="match status" value="1"/>
</dbReference>
<dbReference type="Pfam" id="PF01063">
    <property type="entry name" value="Aminotran_4"/>
    <property type="match status" value="1"/>
</dbReference>
<evidence type="ECO:0000256" key="2">
    <source>
        <dbReference type="ARBA" id="ARBA00009320"/>
    </source>
</evidence>
<evidence type="ECO:0000256" key="4">
    <source>
        <dbReference type="RuleBase" id="RU004106"/>
    </source>
</evidence>
<dbReference type="GO" id="GO:0008652">
    <property type="term" value="P:amino acid biosynthetic process"/>
    <property type="evidence" value="ECO:0007669"/>
    <property type="project" value="UniProtKB-ARBA"/>
</dbReference>
<dbReference type="PROSITE" id="PS00770">
    <property type="entry name" value="AA_TRANSFER_CLASS_4"/>
    <property type="match status" value="1"/>
</dbReference>